<evidence type="ECO:0000313" key="2">
    <source>
        <dbReference type="Proteomes" id="UP000805193"/>
    </source>
</evidence>
<comment type="caution">
    <text evidence="1">The sequence shown here is derived from an EMBL/GenBank/DDBJ whole genome shotgun (WGS) entry which is preliminary data.</text>
</comment>
<keyword evidence="2" id="KW-1185">Reference proteome</keyword>
<accession>A0AC60QVV2</accession>
<dbReference type="Proteomes" id="UP000805193">
    <property type="component" value="Unassembled WGS sequence"/>
</dbReference>
<dbReference type="EMBL" id="JABSTQ010003535">
    <property type="protein sequence ID" value="KAG0443375.1"/>
    <property type="molecule type" value="Genomic_DNA"/>
</dbReference>
<reference evidence="1 2" key="1">
    <citation type="journal article" date="2020" name="Cell">
        <title>Large-Scale Comparative Analyses of Tick Genomes Elucidate Their Genetic Diversity and Vector Capacities.</title>
        <authorList>
            <consortium name="Tick Genome and Microbiome Consortium (TIGMIC)"/>
            <person name="Jia N."/>
            <person name="Wang J."/>
            <person name="Shi W."/>
            <person name="Du L."/>
            <person name="Sun Y."/>
            <person name="Zhan W."/>
            <person name="Jiang J.F."/>
            <person name="Wang Q."/>
            <person name="Zhang B."/>
            <person name="Ji P."/>
            <person name="Bell-Sakyi L."/>
            <person name="Cui X.M."/>
            <person name="Yuan T.T."/>
            <person name="Jiang B.G."/>
            <person name="Yang W.F."/>
            <person name="Lam T.T."/>
            <person name="Chang Q.C."/>
            <person name="Ding S.J."/>
            <person name="Wang X.J."/>
            <person name="Zhu J.G."/>
            <person name="Ruan X.D."/>
            <person name="Zhao L."/>
            <person name="Wei J.T."/>
            <person name="Ye R.Z."/>
            <person name="Que T.C."/>
            <person name="Du C.H."/>
            <person name="Zhou Y.H."/>
            <person name="Cheng J.X."/>
            <person name="Dai P.F."/>
            <person name="Guo W.B."/>
            <person name="Han X.H."/>
            <person name="Huang E.J."/>
            <person name="Li L.F."/>
            <person name="Wei W."/>
            <person name="Gao Y.C."/>
            <person name="Liu J.Z."/>
            <person name="Shao H.Z."/>
            <person name="Wang X."/>
            <person name="Wang C.C."/>
            <person name="Yang T.C."/>
            <person name="Huo Q.B."/>
            <person name="Li W."/>
            <person name="Chen H.Y."/>
            <person name="Chen S.E."/>
            <person name="Zhou L.G."/>
            <person name="Ni X.B."/>
            <person name="Tian J.H."/>
            <person name="Sheng Y."/>
            <person name="Liu T."/>
            <person name="Pan Y.S."/>
            <person name="Xia L.Y."/>
            <person name="Li J."/>
            <person name="Zhao F."/>
            <person name="Cao W.C."/>
        </authorList>
    </citation>
    <scope>NUCLEOTIDE SEQUENCE [LARGE SCALE GENOMIC DNA]</scope>
    <source>
        <strain evidence="1">Iper-2018</strain>
    </source>
</reference>
<organism evidence="1 2">
    <name type="scientific">Ixodes persulcatus</name>
    <name type="common">Taiga tick</name>
    <dbReference type="NCBI Taxonomy" id="34615"/>
    <lineage>
        <taxon>Eukaryota</taxon>
        <taxon>Metazoa</taxon>
        <taxon>Ecdysozoa</taxon>
        <taxon>Arthropoda</taxon>
        <taxon>Chelicerata</taxon>
        <taxon>Arachnida</taxon>
        <taxon>Acari</taxon>
        <taxon>Parasitiformes</taxon>
        <taxon>Ixodida</taxon>
        <taxon>Ixodoidea</taxon>
        <taxon>Ixodidae</taxon>
        <taxon>Ixodinae</taxon>
        <taxon>Ixodes</taxon>
    </lineage>
</organism>
<proteinExistence type="predicted"/>
<gene>
    <name evidence="1" type="ORF">HPB47_014989</name>
</gene>
<evidence type="ECO:0000313" key="1">
    <source>
        <dbReference type="EMBL" id="KAG0443375.1"/>
    </source>
</evidence>
<sequence length="92" mass="10283">MCSAPNKAYAMCRRENRESEQKLQELSGLGGDSVSLATRRGLEALMVQKVAVEYSWVKQKEKRKFSSFAVCKLICSIVRIRSPDSELAPGMV</sequence>
<name>A0AC60QVV2_IXOPE</name>
<protein>
    <submittedName>
        <fullName evidence="1">Uncharacterized protein</fullName>
    </submittedName>
</protein>